<evidence type="ECO:0000313" key="2">
    <source>
        <dbReference type="EMBL" id="KAL3726709.1"/>
    </source>
</evidence>
<name>A0ABD3JGV5_EUCGL</name>
<organism evidence="2 3">
    <name type="scientific">Eucalyptus globulus</name>
    <name type="common">Tasmanian blue gum</name>
    <dbReference type="NCBI Taxonomy" id="34317"/>
    <lineage>
        <taxon>Eukaryota</taxon>
        <taxon>Viridiplantae</taxon>
        <taxon>Streptophyta</taxon>
        <taxon>Embryophyta</taxon>
        <taxon>Tracheophyta</taxon>
        <taxon>Spermatophyta</taxon>
        <taxon>Magnoliopsida</taxon>
        <taxon>eudicotyledons</taxon>
        <taxon>Gunneridae</taxon>
        <taxon>Pentapetalae</taxon>
        <taxon>rosids</taxon>
        <taxon>malvids</taxon>
        <taxon>Myrtales</taxon>
        <taxon>Myrtaceae</taxon>
        <taxon>Myrtoideae</taxon>
        <taxon>Eucalypteae</taxon>
        <taxon>Eucalyptus</taxon>
    </lineage>
</organism>
<feature type="region of interest" description="Disordered" evidence="1">
    <location>
        <begin position="182"/>
        <end position="203"/>
    </location>
</feature>
<comment type="caution">
    <text evidence="2">The sequence shown here is derived from an EMBL/GenBank/DDBJ whole genome shotgun (WGS) entry which is preliminary data.</text>
</comment>
<dbReference type="Proteomes" id="UP001634007">
    <property type="component" value="Unassembled WGS sequence"/>
</dbReference>
<feature type="region of interest" description="Disordered" evidence="1">
    <location>
        <begin position="91"/>
        <end position="127"/>
    </location>
</feature>
<keyword evidence="3" id="KW-1185">Reference proteome</keyword>
<feature type="compositionally biased region" description="Basic and acidic residues" evidence="1">
    <location>
        <begin position="1"/>
        <end position="17"/>
    </location>
</feature>
<feature type="compositionally biased region" description="Basic and acidic residues" evidence="1">
    <location>
        <begin position="110"/>
        <end position="120"/>
    </location>
</feature>
<accession>A0ABD3JGV5</accession>
<sequence>MENKTQKKDAPKSRSRDPSSAADLYSECPLESIVELFTLGYAALSLGRPRRQDTRRAIDIYSDCALDSIIVLFRLGQAALSLGCPQNQASLGRVEDPGTSPSHVVSQSEGEQRENLHELSEQNSELSKRLGAARKDLVELRREVEESPIEGWWHAPVDQLSLEELKLYKRKYEELSKILTKAIEDRTTDSHVNDSEEPPRTDP</sequence>
<dbReference type="EMBL" id="JBJKBG010000008">
    <property type="protein sequence ID" value="KAL3726709.1"/>
    <property type="molecule type" value="Genomic_DNA"/>
</dbReference>
<dbReference type="AlphaFoldDB" id="A0ABD3JGV5"/>
<feature type="region of interest" description="Disordered" evidence="1">
    <location>
        <begin position="1"/>
        <end position="22"/>
    </location>
</feature>
<evidence type="ECO:0000256" key="1">
    <source>
        <dbReference type="SAM" id="MobiDB-lite"/>
    </source>
</evidence>
<evidence type="ECO:0000313" key="3">
    <source>
        <dbReference type="Proteomes" id="UP001634007"/>
    </source>
</evidence>
<gene>
    <name evidence="2" type="ORF">ACJRO7_031585</name>
</gene>
<feature type="compositionally biased region" description="Polar residues" evidence="1">
    <location>
        <begin position="99"/>
        <end position="109"/>
    </location>
</feature>
<proteinExistence type="predicted"/>
<protein>
    <submittedName>
        <fullName evidence="2">Uncharacterized protein</fullName>
    </submittedName>
</protein>
<reference evidence="2 3" key="1">
    <citation type="submission" date="2024-11" db="EMBL/GenBank/DDBJ databases">
        <title>Chromosome-level genome assembly of Eucalyptus globulus Labill. provides insights into its genome evolution.</title>
        <authorList>
            <person name="Li X."/>
        </authorList>
    </citation>
    <scope>NUCLEOTIDE SEQUENCE [LARGE SCALE GENOMIC DNA]</scope>
    <source>
        <strain evidence="2">CL2024</strain>
        <tissue evidence="2">Fresh tender leaves</tissue>
    </source>
</reference>